<dbReference type="Gene3D" id="3.20.20.70">
    <property type="entry name" value="Aldolase class I"/>
    <property type="match status" value="1"/>
</dbReference>
<proteinExistence type="inferred from homology"/>
<name>A0A2W5NFL3_RHOSU</name>
<dbReference type="PANTHER" id="PTHR22893">
    <property type="entry name" value="NADH OXIDOREDUCTASE-RELATED"/>
    <property type="match status" value="1"/>
</dbReference>
<evidence type="ECO:0000256" key="3">
    <source>
        <dbReference type="ARBA" id="ARBA00023002"/>
    </source>
</evidence>
<dbReference type="InterPro" id="IPR045247">
    <property type="entry name" value="Oye-like"/>
</dbReference>
<dbReference type="AlphaFoldDB" id="A0A2W5NFL3"/>
<comment type="caution">
    <text evidence="5">The sequence shown here is derived from an EMBL/GenBank/DDBJ whole genome shotgun (WGS) entry which is preliminary data.</text>
</comment>
<dbReference type="GO" id="GO:0010181">
    <property type="term" value="F:FMN binding"/>
    <property type="evidence" value="ECO:0007669"/>
    <property type="project" value="InterPro"/>
</dbReference>
<evidence type="ECO:0000256" key="2">
    <source>
        <dbReference type="ARBA" id="ARBA00005979"/>
    </source>
</evidence>
<dbReference type="Pfam" id="PF00724">
    <property type="entry name" value="Oxidored_FMN"/>
    <property type="match status" value="1"/>
</dbReference>
<keyword evidence="3" id="KW-0560">Oxidoreductase</keyword>
<dbReference type="InterPro" id="IPR001155">
    <property type="entry name" value="OxRdtase_FMN_N"/>
</dbReference>
<dbReference type="FunFam" id="3.20.20.70:FF:000059">
    <property type="entry name" value="N-ethylmaleimide reductase, FMN-linked"/>
    <property type="match status" value="1"/>
</dbReference>
<dbReference type="GO" id="GO:0016628">
    <property type="term" value="F:oxidoreductase activity, acting on the CH-CH group of donors, NAD or NADP as acceptor"/>
    <property type="evidence" value="ECO:0007669"/>
    <property type="project" value="UniProtKB-ARBA"/>
</dbReference>
<evidence type="ECO:0000256" key="1">
    <source>
        <dbReference type="ARBA" id="ARBA00001917"/>
    </source>
</evidence>
<dbReference type="CDD" id="cd02933">
    <property type="entry name" value="OYE_like_FMN"/>
    <property type="match status" value="1"/>
</dbReference>
<evidence type="ECO:0000313" key="5">
    <source>
        <dbReference type="EMBL" id="PZQ52292.1"/>
    </source>
</evidence>
<dbReference type="Proteomes" id="UP000249185">
    <property type="component" value="Unassembled WGS sequence"/>
</dbReference>
<comment type="similarity">
    <text evidence="2">Belongs to the NADH:flavin oxidoreductase/NADH oxidase family.</text>
</comment>
<protein>
    <submittedName>
        <fullName evidence="5">Alkene reductase</fullName>
    </submittedName>
</protein>
<comment type="cofactor">
    <cofactor evidence="1">
        <name>FMN</name>
        <dbReference type="ChEBI" id="CHEBI:58210"/>
    </cofactor>
</comment>
<dbReference type="EMBL" id="QFPW01000001">
    <property type="protein sequence ID" value="PZQ52292.1"/>
    <property type="molecule type" value="Genomic_DNA"/>
</dbReference>
<gene>
    <name evidence="5" type="ORF">DI556_01130</name>
</gene>
<accession>A0A2W5NFL3</accession>
<evidence type="ECO:0000313" key="6">
    <source>
        <dbReference type="Proteomes" id="UP000249185"/>
    </source>
</evidence>
<dbReference type="GO" id="GO:0005829">
    <property type="term" value="C:cytosol"/>
    <property type="evidence" value="ECO:0007669"/>
    <property type="project" value="UniProtKB-ARBA"/>
</dbReference>
<feature type="domain" description="NADH:flavin oxidoreductase/NADH oxidase N-terminal" evidence="4">
    <location>
        <begin position="5"/>
        <end position="339"/>
    </location>
</feature>
<organism evidence="5 6">
    <name type="scientific">Rhodovulum sulfidophilum</name>
    <name type="common">Rhodobacter sulfidophilus</name>
    <dbReference type="NCBI Taxonomy" id="35806"/>
    <lineage>
        <taxon>Bacteria</taxon>
        <taxon>Pseudomonadati</taxon>
        <taxon>Pseudomonadota</taxon>
        <taxon>Alphaproteobacteria</taxon>
        <taxon>Rhodobacterales</taxon>
        <taxon>Paracoccaceae</taxon>
        <taxon>Rhodovulum</taxon>
    </lineage>
</organism>
<dbReference type="SUPFAM" id="SSF51395">
    <property type="entry name" value="FMN-linked oxidoreductases"/>
    <property type="match status" value="1"/>
</dbReference>
<dbReference type="NCBIfam" id="NF007899">
    <property type="entry name" value="PRK10605.1"/>
    <property type="match status" value="1"/>
</dbReference>
<evidence type="ECO:0000259" key="4">
    <source>
        <dbReference type="Pfam" id="PF00724"/>
    </source>
</evidence>
<reference evidence="5 6" key="1">
    <citation type="submission" date="2017-08" db="EMBL/GenBank/DDBJ databases">
        <title>Infants hospitalized years apart are colonized by the same room-sourced microbial strains.</title>
        <authorList>
            <person name="Brooks B."/>
            <person name="Olm M.R."/>
            <person name="Firek B.A."/>
            <person name="Baker R."/>
            <person name="Thomas B.C."/>
            <person name="Morowitz M.J."/>
            <person name="Banfield J.F."/>
        </authorList>
    </citation>
    <scope>NUCLEOTIDE SEQUENCE [LARGE SCALE GENOMIC DNA]</scope>
    <source>
        <strain evidence="5">S2_005_002_R2_34</strain>
    </source>
</reference>
<dbReference type="PANTHER" id="PTHR22893:SF91">
    <property type="entry name" value="NADPH DEHYDROGENASE 2-RELATED"/>
    <property type="match status" value="1"/>
</dbReference>
<dbReference type="InterPro" id="IPR013785">
    <property type="entry name" value="Aldolase_TIM"/>
</dbReference>
<sequence length="366" mass="39085">MTEAKLFTPLAAGALRLRNRVVMAPLTRNRARPSDDAPVDIHVDYYRQRASAGLIISEGTQISPEGKGYAWTPGIYSPEQIDGWAPVTEAVHAEGGTIVAQIWHVGRVSHTSLQPEGGAPVGPSALASGGRTFDGTGFVETSPPRALDLIEIPRILASYHQAALNARAAGFDGVEIHAANGYLIEQFLRASSNTRTDGYGGSVENRTRFLAEVVSTVAEAIGGDRVGVRLSPFSHANGVEIDGAFELYSRAIERISPYGLAYLHMVEGETGGARILPEPDAIAKLRALFDGAYIANNGYDRETALEAVESGAADAVAFGKLFISNPDLVERLRRNAPLNEPDRDTFYGGGAKGYTDYPFLPETASA</sequence>